<evidence type="ECO:0000313" key="2">
    <source>
        <dbReference type="Proteomes" id="UP000886998"/>
    </source>
</evidence>
<dbReference type="Proteomes" id="UP000886998">
    <property type="component" value="Unassembled WGS sequence"/>
</dbReference>
<reference evidence="1" key="1">
    <citation type="submission" date="2020-08" db="EMBL/GenBank/DDBJ databases">
        <title>Multicomponent nature underlies the extraordinary mechanical properties of spider dragline silk.</title>
        <authorList>
            <person name="Kono N."/>
            <person name="Nakamura H."/>
            <person name="Mori M."/>
            <person name="Yoshida Y."/>
            <person name="Ohtoshi R."/>
            <person name="Malay A.D."/>
            <person name="Moran D.A.P."/>
            <person name="Tomita M."/>
            <person name="Numata K."/>
            <person name="Arakawa K."/>
        </authorList>
    </citation>
    <scope>NUCLEOTIDE SEQUENCE</scope>
</reference>
<evidence type="ECO:0000313" key="1">
    <source>
        <dbReference type="EMBL" id="GFY67172.1"/>
    </source>
</evidence>
<gene>
    <name evidence="1" type="primary">HNAJ_LOCUS13337</name>
    <name evidence="1" type="ORF">TNIN_64831</name>
</gene>
<name>A0A8X6YAH3_9ARAC</name>
<accession>A0A8X6YAH3</accession>
<organism evidence="1 2">
    <name type="scientific">Trichonephila inaurata madagascariensis</name>
    <dbReference type="NCBI Taxonomy" id="2747483"/>
    <lineage>
        <taxon>Eukaryota</taxon>
        <taxon>Metazoa</taxon>
        <taxon>Ecdysozoa</taxon>
        <taxon>Arthropoda</taxon>
        <taxon>Chelicerata</taxon>
        <taxon>Arachnida</taxon>
        <taxon>Araneae</taxon>
        <taxon>Araneomorphae</taxon>
        <taxon>Entelegynae</taxon>
        <taxon>Araneoidea</taxon>
        <taxon>Nephilidae</taxon>
        <taxon>Trichonephila</taxon>
        <taxon>Trichonephila inaurata</taxon>
    </lineage>
</organism>
<sequence length="100" mass="11390">MKSVEDLLNSSTFELIYNYSDLHTYLHYNETSTSSDLLLVTSDISEPSRRYVIEDPGSGHRQVIAEVSLGSPCKHSMSFSRVSWNFKEADWTSFSAMTEQ</sequence>
<dbReference type="EMBL" id="BMAV01016444">
    <property type="protein sequence ID" value="GFY67172.1"/>
    <property type="molecule type" value="Genomic_DNA"/>
</dbReference>
<protein>
    <submittedName>
        <fullName evidence="1">Uncharacterized protein</fullName>
    </submittedName>
</protein>
<proteinExistence type="predicted"/>
<dbReference type="OrthoDB" id="6433315at2759"/>
<dbReference type="AlphaFoldDB" id="A0A8X6YAH3"/>
<keyword evidence="2" id="KW-1185">Reference proteome</keyword>
<comment type="caution">
    <text evidence="1">The sequence shown here is derived from an EMBL/GenBank/DDBJ whole genome shotgun (WGS) entry which is preliminary data.</text>
</comment>